<comment type="caution">
    <text evidence="2">The sequence shown here is derived from an EMBL/GenBank/DDBJ whole genome shotgun (WGS) entry which is preliminary data.</text>
</comment>
<evidence type="ECO:0000259" key="1">
    <source>
        <dbReference type="Pfam" id="PF00905"/>
    </source>
</evidence>
<accession>A0A1Y4LD37</accession>
<proteinExistence type="predicted"/>
<dbReference type="SUPFAM" id="SSF56601">
    <property type="entry name" value="beta-lactamase/transpeptidase-like"/>
    <property type="match status" value="1"/>
</dbReference>
<gene>
    <name evidence="2" type="ORF">B5F17_11010</name>
</gene>
<evidence type="ECO:0000313" key="3">
    <source>
        <dbReference type="Proteomes" id="UP000195897"/>
    </source>
</evidence>
<dbReference type="GO" id="GO:0071555">
    <property type="term" value="P:cell wall organization"/>
    <property type="evidence" value="ECO:0007669"/>
    <property type="project" value="TreeGrafter"/>
</dbReference>
<sequence>MRKIEKRAVLCLIIALALIAGLGLFCFRFVTNASDWAAYPYNRHMYSNSGQLLSGTILDRDGDVLTEVKDGERVYYPDATVRRATVHAVGDGSGYIGTGALTAFADRLSGYNLITGGYSPLGSGRNLTLTLDAYLNVTAYNAMDGRQGTVGVYNYKTGDILCMVSTPSFDPENPPAASEAQDGIYLNRFLSSAQVPGSIFKTVTLTAALENLPDLKDRTFTCTGETTVGGTVITCPKPHGKMDIASAFANSCNGVFGALAAELGGDTMTKYVEQAGLTRRMSVDGIMTAAGHYDVSEADKGQIGWSGVGQYTDTVNPCNMMTYMGAIANGGTAAVPRLILDITTPSGIPTSWQRTEETDTLVQASTASQVKEMMKNNVVQTYGTDRFRGLDIGAKSGTAEVGGDKRPNAWFAGFLDDPEHPYAFIVLVENGGGGASVAGEIAATVLQACVDKF</sequence>
<evidence type="ECO:0000313" key="2">
    <source>
        <dbReference type="EMBL" id="OUP52022.1"/>
    </source>
</evidence>
<dbReference type="InterPro" id="IPR050515">
    <property type="entry name" value="Beta-lactam/transpept"/>
</dbReference>
<dbReference type="RefSeq" id="WP_087373830.1">
    <property type="nucleotide sequence ID" value="NZ_NFKK01000014.1"/>
</dbReference>
<dbReference type="Gene3D" id="3.40.710.10">
    <property type="entry name" value="DD-peptidase/beta-lactamase superfamily"/>
    <property type="match status" value="1"/>
</dbReference>
<dbReference type="GO" id="GO:0071972">
    <property type="term" value="F:peptidoglycan L,D-transpeptidase activity"/>
    <property type="evidence" value="ECO:0007669"/>
    <property type="project" value="TreeGrafter"/>
</dbReference>
<dbReference type="Gene3D" id="3.90.1310.10">
    <property type="entry name" value="Penicillin-binding protein 2a (Domain 2)"/>
    <property type="match status" value="1"/>
</dbReference>
<dbReference type="Proteomes" id="UP000195897">
    <property type="component" value="Unassembled WGS sequence"/>
</dbReference>
<dbReference type="PANTHER" id="PTHR30627:SF24">
    <property type="entry name" value="PENICILLIN-BINDING PROTEIN 4B"/>
    <property type="match status" value="1"/>
</dbReference>
<feature type="domain" description="Penicillin-binding protein transpeptidase" evidence="1">
    <location>
        <begin position="148"/>
        <end position="446"/>
    </location>
</feature>
<dbReference type="Pfam" id="PF00905">
    <property type="entry name" value="Transpeptidase"/>
    <property type="match status" value="1"/>
</dbReference>
<dbReference type="GO" id="GO:0008658">
    <property type="term" value="F:penicillin binding"/>
    <property type="evidence" value="ECO:0007669"/>
    <property type="project" value="InterPro"/>
</dbReference>
<dbReference type="InterPro" id="IPR001460">
    <property type="entry name" value="PCN-bd_Tpept"/>
</dbReference>
<organism evidence="2 3">
    <name type="scientific">Butyricicoccus pullicaecorum</name>
    <dbReference type="NCBI Taxonomy" id="501571"/>
    <lineage>
        <taxon>Bacteria</taxon>
        <taxon>Bacillati</taxon>
        <taxon>Bacillota</taxon>
        <taxon>Clostridia</taxon>
        <taxon>Eubacteriales</taxon>
        <taxon>Butyricicoccaceae</taxon>
        <taxon>Butyricicoccus</taxon>
    </lineage>
</organism>
<dbReference type="PANTHER" id="PTHR30627">
    <property type="entry name" value="PEPTIDOGLYCAN D,D-TRANSPEPTIDASE"/>
    <property type="match status" value="1"/>
</dbReference>
<dbReference type="GO" id="GO:0005886">
    <property type="term" value="C:plasma membrane"/>
    <property type="evidence" value="ECO:0007669"/>
    <property type="project" value="TreeGrafter"/>
</dbReference>
<dbReference type="AlphaFoldDB" id="A0A1Y4LD37"/>
<dbReference type="EMBL" id="NFKK01000014">
    <property type="protein sequence ID" value="OUP52022.1"/>
    <property type="molecule type" value="Genomic_DNA"/>
</dbReference>
<dbReference type="InterPro" id="IPR012338">
    <property type="entry name" value="Beta-lactam/transpept-like"/>
</dbReference>
<protein>
    <submittedName>
        <fullName evidence="2">Penicillin-binding protein</fullName>
    </submittedName>
</protein>
<reference evidence="3" key="1">
    <citation type="submission" date="2017-04" db="EMBL/GenBank/DDBJ databases">
        <title>Function of individual gut microbiota members based on whole genome sequencing of pure cultures obtained from chicken caecum.</title>
        <authorList>
            <person name="Medvecky M."/>
            <person name="Cejkova D."/>
            <person name="Polansky O."/>
            <person name="Karasova D."/>
            <person name="Kubasova T."/>
            <person name="Cizek A."/>
            <person name="Rychlik I."/>
        </authorList>
    </citation>
    <scope>NUCLEOTIDE SEQUENCE [LARGE SCALE GENOMIC DNA]</scope>
    <source>
        <strain evidence="3">An180</strain>
    </source>
</reference>
<name>A0A1Y4LD37_9FIRM</name>